<dbReference type="AlphaFoldDB" id="A0AAD6FG22"/>
<evidence type="ECO:0000313" key="2">
    <source>
        <dbReference type="Proteomes" id="UP001219934"/>
    </source>
</evidence>
<dbReference type="EMBL" id="JAPTMU010000014">
    <property type="protein sequence ID" value="KAJ4932485.1"/>
    <property type="molecule type" value="Genomic_DNA"/>
</dbReference>
<organism evidence="1 2">
    <name type="scientific">Pogonophryne albipinna</name>
    <dbReference type="NCBI Taxonomy" id="1090488"/>
    <lineage>
        <taxon>Eukaryota</taxon>
        <taxon>Metazoa</taxon>
        <taxon>Chordata</taxon>
        <taxon>Craniata</taxon>
        <taxon>Vertebrata</taxon>
        <taxon>Euteleostomi</taxon>
        <taxon>Actinopterygii</taxon>
        <taxon>Neopterygii</taxon>
        <taxon>Teleostei</taxon>
        <taxon>Neoteleostei</taxon>
        <taxon>Acanthomorphata</taxon>
        <taxon>Eupercaria</taxon>
        <taxon>Perciformes</taxon>
        <taxon>Notothenioidei</taxon>
        <taxon>Pogonophryne</taxon>
    </lineage>
</organism>
<reference evidence="1" key="1">
    <citation type="submission" date="2022-11" db="EMBL/GenBank/DDBJ databases">
        <title>Chromosome-level genome of Pogonophryne albipinna.</title>
        <authorList>
            <person name="Jo E."/>
        </authorList>
    </citation>
    <scope>NUCLEOTIDE SEQUENCE</scope>
    <source>
        <strain evidence="1">SGF0006</strain>
        <tissue evidence="1">Muscle</tissue>
    </source>
</reference>
<sequence>MLLLGPLLSDGWVAAFEMLKISSYGFNPLTPLSISMAISASHKEKMAMCPLAHI</sequence>
<protein>
    <submittedName>
        <fullName evidence="1">Uncharacterized protein</fullName>
    </submittedName>
</protein>
<dbReference type="Proteomes" id="UP001219934">
    <property type="component" value="Unassembled WGS sequence"/>
</dbReference>
<gene>
    <name evidence="1" type="ORF">JOQ06_010906</name>
</gene>
<name>A0AAD6FG22_9TELE</name>
<comment type="caution">
    <text evidence="1">The sequence shown here is derived from an EMBL/GenBank/DDBJ whole genome shotgun (WGS) entry which is preliminary data.</text>
</comment>
<evidence type="ECO:0000313" key="1">
    <source>
        <dbReference type="EMBL" id="KAJ4932485.1"/>
    </source>
</evidence>
<proteinExistence type="predicted"/>
<feature type="non-terminal residue" evidence="1">
    <location>
        <position position="54"/>
    </location>
</feature>
<accession>A0AAD6FG22</accession>
<keyword evidence="2" id="KW-1185">Reference proteome</keyword>